<dbReference type="GO" id="GO:0005634">
    <property type="term" value="C:nucleus"/>
    <property type="evidence" value="ECO:0007669"/>
    <property type="project" value="TreeGrafter"/>
</dbReference>
<evidence type="ECO:0000313" key="4">
    <source>
        <dbReference type="Proteomes" id="UP001489004"/>
    </source>
</evidence>
<dbReference type="Pfam" id="PF05348">
    <property type="entry name" value="UMP1"/>
    <property type="match status" value="1"/>
</dbReference>
<gene>
    <name evidence="3" type="ORF">WJX72_000608</name>
</gene>
<reference evidence="3 4" key="1">
    <citation type="journal article" date="2024" name="Nat. Commun.">
        <title>Phylogenomics reveals the evolutionary origins of lichenization in chlorophyte algae.</title>
        <authorList>
            <person name="Puginier C."/>
            <person name="Libourel C."/>
            <person name="Otte J."/>
            <person name="Skaloud P."/>
            <person name="Haon M."/>
            <person name="Grisel S."/>
            <person name="Petersen M."/>
            <person name="Berrin J.G."/>
            <person name="Delaux P.M."/>
            <person name="Dal Grande F."/>
            <person name="Keller J."/>
        </authorList>
    </citation>
    <scope>NUCLEOTIDE SEQUENCE [LARGE SCALE GENOMIC DNA]</scope>
    <source>
        <strain evidence="3 4">SAG 2043</strain>
    </source>
</reference>
<dbReference type="GO" id="GO:0005737">
    <property type="term" value="C:cytoplasm"/>
    <property type="evidence" value="ECO:0007669"/>
    <property type="project" value="TreeGrafter"/>
</dbReference>
<accession>A0AAW1P1L3</accession>
<dbReference type="AlphaFoldDB" id="A0AAW1P1L3"/>
<dbReference type="InterPro" id="IPR008012">
    <property type="entry name" value="Ump1"/>
</dbReference>
<evidence type="ECO:0000256" key="2">
    <source>
        <dbReference type="ARBA" id="ARBA00043974"/>
    </source>
</evidence>
<comment type="caution">
    <text evidence="3">The sequence shown here is derived from an EMBL/GenBank/DDBJ whole genome shotgun (WGS) entry which is preliminary data.</text>
</comment>
<evidence type="ECO:0008006" key="5">
    <source>
        <dbReference type="Google" id="ProtNLM"/>
    </source>
</evidence>
<organism evidence="3 4">
    <name type="scientific">[Myrmecia] bisecta</name>
    <dbReference type="NCBI Taxonomy" id="41462"/>
    <lineage>
        <taxon>Eukaryota</taxon>
        <taxon>Viridiplantae</taxon>
        <taxon>Chlorophyta</taxon>
        <taxon>core chlorophytes</taxon>
        <taxon>Trebouxiophyceae</taxon>
        <taxon>Trebouxiales</taxon>
        <taxon>Trebouxiaceae</taxon>
        <taxon>Myrmecia</taxon>
    </lineage>
</organism>
<sequence>MEHQAALPMLSTPHDTFRQGLSTLKDETTVAHPVQSIQQNAAREQEQLRMQMMRNVYGSALPARLTIEKQILGRVQRLPGIPSSQLGLESLTGALDDFAFESYLSDPASSEMAPPDLHSQMEARLKMGTPTTTRSFT</sequence>
<evidence type="ECO:0000256" key="1">
    <source>
        <dbReference type="ARBA" id="ARBA00023186"/>
    </source>
</evidence>
<keyword evidence="4" id="KW-1185">Reference proteome</keyword>
<name>A0AAW1P1L3_9CHLO</name>
<proteinExistence type="inferred from homology"/>
<comment type="similarity">
    <text evidence="2">Belongs to the POMP/UMP1 family.</text>
</comment>
<dbReference type="EMBL" id="JALJOR010000020">
    <property type="protein sequence ID" value="KAK9803565.1"/>
    <property type="molecule type" value="Genomic_DNA"/>
</dbReference>
<dbReference type="Proteomes" id="UP001489004">
    <property type="component" value="Unassembled WGS sequence"/>
</dbReference>
<evidence type="ECO:0000313" key="3">
    <source>
        <dbReference type="EMBL" id="KAK9803565.1"/>
    </source>
</evidence>
<dbReference type="GO" id="GO:0043248">
    <property type="term" value="P:proteasome assembly"/>
    <property type="evidence" value="ECO:0007669"/>
    <property type="project" value="InterPro"/>
</dbReference>
<dbReference type="PANTHER" id="PTHR12828">
    <property type="entry name" value="PROTEASOME MATURATION PROTEIN UMP1"/>
    <property type="match status" value="1"/>
</dbReference>
<keyword evidence="1" id="KW-0143">Chaperone</keyword>
<protein>
    <recommendedName>
        <fullName evidence="5">Proteasome maturation protein</fullName>
    </recommendedName>
</protein>
<dbReference type="PANTHER" id="PTHR12828:SF3">
    <property type="entry name" value="PROTEASOME MATURATION PROTEIN"/>
    <property type="match status" value="1"/>
</dbReference>